<name>A0A6J6UT76_9ZZZZ</name>
<dbReference type="EMBL" id="CAFAAL010000110">
    <property type="protein sequence ID" value="CAB4810222.1"/>
    <property type="molecule type" value="Genomic_DNA"/>
</dbReference>
<dbReference type="SUPFAM" id="SSF109854">
    <property type="entry name" value="DinB/YfiT-like putative metalloenzymes"/>
    <property type="match status" value="1"/>
</dbReference>
<accession>A0A6J6UT76</accession>
<reference evidence="3" key="1">
    <citation type="submission" date="2020-05" db="EMBL/GenBank/DDBJ databases">
        <authorList>
            <person name="Chiriac C."/>
            <person name="Salcher M."/>
            <person name="Ghai R."/>
            <person name="Kavagutti S V."/>
        </authorList>
    </citation>
    <scope>NUCLEOTIDE SEQUENCE</scope>
</reference>
<dbReference type="EMBL" id="CAFBLJ010000190">
    <property type="protein sequence ID" value="CAB4884155.1"/>
    <property type="molecule type" value="Genomic_DNA"/>
</dbReference>
<dbReference type="InterPro" id="IPR034660">
    <property type="entry name" value="DinB/YfiT-like"/>
</dbReference>
<dbReference type="AlphaFoldDB" id="A0A6J6UT76"/>
<evidence type="ECO:0000313" key="5">
    <source>
        <dbReference type="EMBL" id="CAB4884155.1"/>
    </source>
</evidence>
<evidence type="ECO:0000313" key="6">
    <source>
        <dbReference type="EMBL" id="CAB4896503.1"/>
    </source>
</evidence>
<organism evidence="3">
    <name type="scientific">freshwater metagenome</name>
    <dbReference type="NCBI Taxonomy" id="449393"/>
    <lineage>
        <taxon>unclassified sequences</taxon>
        <taxon>metagenomes</taxon>
        <taxon>ecological metagenomes</taxon>
    </lineage>
</organism>
<dbReference type="EMBL" id="CAEZZP010000008">
    <property type="protein sequence ID" value="CAB4763171.1"/>
    <property type="molecule type" value="Genomic_DNA"/>
</dbReference>
<dbReference type="Pfam" id="PF11716">
    <property type="entry name" value="MDMPI_N"/>
    <property type="match status" value="1"/>
</dbReference>
<evidence type="ECO:0000259" key="1">
    <source>
        <dbReference type="Pfam" id="PF11716"/>
    </source>
</evidence>
<dbReference type="Gene3D" id="1.20.120.450">
    <property type="entry name" value="dinb family like domain"/>
    <property type="match status" value="1"/>
</dbReference>
<dbReference type="GO" id="GO:0046872">
    <property type="term" value="F:metal ion binding"/>
    <property type="evidence" value="ECO:0007669"/>
    <property type="project" value="InterPro"/>
</dbReference>
<evidence type="ECO:0000313" key="7">
    <source>
        <dbReference type="EMBL" id="CAB5034063.1"/>
    </source>
</evidence>
<evidence type="ECO:0000313" key="2">
    <source>
        <dbReference type="EMBL" id="CAB4713303.1"/>
    </source>
</evidence>
<sequence length="261" mass="28162">MTMSAIEALKNEQALAVELMNSLSADEWNAQSGCTGWRVQEVFCHMASVFHSIADPTTIEGGTSEDVEQNAEVPVQARKSWTRDQVIAEYMEWSEKGIGALSFMNTPEMADTVIPLANLGSHPMHLLANAIVFDHYCHLRHDVGHAIAKAAALPRDPQSLTATLEWMLAGIPQMCQPALSVAPKQTVNLVFEGPGGGSWILAPGADLWTITPGRDASASSAISNAHDFISWGTKRADWKASTRLENGNADTEAVLNAINVI</sequence>
<dbReference type="InterPro" id="IPR024344">
    <property type="entry name" value="MDMPI_metal-binding"/>
</dbReference>
<evidence type="ECO:0000313" key="3">
    <source>
        <dbReference type="EMBL" id="CAB4763171.1"/>
    </source>
</evidence>
<dbReference type="EMBL" id="CAFBPS010000109">
    <property type="protein sequence ID" value="CAB5034063.1"/>
    <property type="molecule type" value="Genomic_DNA"/>
</dbReference>
<evidence type="ECO:0000313" key="4">
    <source>
        <dbReference type="EMBL" id="CAB4810222.1"/>
    </source>
</evidence>
<dbReference type="EMBL" id="CAEZYH010000013">
    <property type="protein sequence ID" value="CAB4713303.1"/>
    <property type="molecule type" value="Genomic_DNA"/>
</dbReference>
<proteinExistence type="predicted"/>
<protein>
    <submittedName>
        <fullName evidence="3">Unannotated protein</fullName>
    </submittedName>
</protein>
<feature type="domain" description="Mycothiol-dependent maleylpyruvate isomerase metal-binding" evidence="1">
    <location>
        <begin position="17"/>
        <end position="58"/>
    </location>
</feature>
<gene>
    <name evidence="2" type="ORF">UFOPK2658_00538</name>
    <name evidence="3" type="ORF">UFOPK2880_00238</name>
    <name evidence="4" type="ORF">UFOPK3004_01190</name>
    <name evidence="5" type="ORF">UFOPK3304_01957</name>
    <name evidence="6" type="ORF">UFOPK3494_00699</name>
    <name evidence="7" type="ORF">UFOPK4134_01302</name>
</gene>
<dbReference type="EMBL" id="CAFBMF010000033">
    <property type="protein sequence ID" value="CAB4896503.1"/>
    <property type="molecule type" value="Genomic_DNA"/>
</dbReference>